<keyword evidence="4 7" id="KW-0812">Transmembrane</keyword>
<proteinExistence type="inferred from homology"/>
<feature type="transmembrane region" description="Helical" evidence="7">
    <location>
        <begin position="81"/>
        <end position="103"/>
    </location>
</feature>
<dbReference type="GO" id="GO:0005384">
    <property type="term" value="F:manganese ion transmembrane transporter activity"/>
    <property type="evidence" value="ECO:0007669"/>
    <property type="project" value="TreeGrafter"/>
</dbReference>
<keyword evidence="5 7" id="KW-1133">Transmembrane helix</keyword>
<name>A0A915EH85_9BILA</name>
<reference evidence="9" key="1">
    <citation type="submission" date="2022-11" db="UniProtKB">
        <authorList>
            <consortium name="WormBaseParasite"/>
        </authorList>
    </citation>
    <scope>IDENTIFICATION</scope>
</reference>
<evidence type="ECO:0000256" key="5">
    <source>
        <dbReference type="ARBA" id="ARBA00022989"/>
    </source>
</evidence>
<dbReference type="GO" id="GO:0005381">
    <property type="term" value="F:iron ion transmembrane transporter activity"/>
    <property type="evidence" value="ECO:0007669"/>
    <property type="project" value="TreeGrafter"/>
</dbReference>
<evidence type="ECO:0000256" key="1">
    <source>
        <dbReference type="ARBA" id="ARBA00004141"/>
    </source>
</evidence>
<comment type="similarity">
    <text evidence="2">Belongs to the NRAMP family.</text>
</comment>
<evidence type="ECO:0000256" key="6">
    <source>
        <dbReference type="ARBA" id="ARBA00023136"/>
    </source>
</evidence>
<comment type="subcellular location">
    <subcellularLocation>
        <location evidence="1">Membrane</location>
        <topology evidence="1">Multi-pass membrane protein</topology>
    </subcellularLocation>
</comment>
<keyword evidence="8" id="KW-1185">Reference proteome</keyword>
<evidence type="ECO:0000313" key="8">
    <source>
        <dbReference type="Proteomes" id="UP000887574"/>
    </source>
</evidence>
<dbReference type="PANTHER" id="PTHR11706:SF33">
    <property type="entry name" value="NATURAL RESISTANCE-ASSOCIATED MACROPHAGE PROTEIN 2"/>
    <property type="match status" value="1"/>
</dbReference>
<dbReference type="WBParaSite" id="jg6310">
    <property type="protein sequence ID" value="jg6310"/>
    <property type="gene ID" value="jg6310"/>
</dbReference>
<dbReference type="GO" id="GO:0015086">
    <property type="term" value="F:cadmium ion transmembrane transporter activity"/>
    <property type="evidence" value="ECO:0007669"/>
    <property type="project" value="TreeGrafter"/>
</dbReference>
<evidence type="ECO:0000256" key="3">
    <source>
        <dbReference type="ARBA" id="ARBA00022448"/>
    </source>
</evidence>
<dbReference type="Proteomes" id="UP000887574">
    <property type="component" value="Unplaced"/>
</dbReference>
<feature type="transmembrane region" description="Helical" evidence="7">
    <location>
        <begin position="49"/>
        <end position="69"/>
    </location>
</feature>
<keyword evidence="3" id="KW-0813">Transport</keyword>
<evidence type="ECO:0000256" key="7">
    <source>
        <dbReference type="SAM" id="Phobius"/>
    </source>
</evidence>
<organism evidence="8 9">
    <name type="scientific">Ditylenchus dipsaci</name>
    <dbReference type="NCBI Taxonomy" id="166011"/>
    <lineage>
        <taxon>Eukaryota</taxon>
        <taxon>Metazoa</taxon>
        <taxon>Ecdysozoa</taxon>
        <taxon>Nematoda</taxon>
        <taxon>Chromadorea</taxon>
        <taxon>Rhabditida</taxon>
        <taxon>Tylenchina</taxon>
        <taxon>Tylenchomorpha</taxon>
        <taxon>Sphaerularioidea</taxon>
        <taxon>Anguinidae</taxon>
        <taxon>Anguininae</taxon>
        <taxon>Ditylenchus</taxon>
    </lineage>
</organism>
<feature type="transmembrane region" description="Helical" evidence="7">
    <location>
        <begin position="20"/>
        <end position="37"/>
    </location>
</feature>
<evidence type="ECO:0000313" key="9">
    <source>
        <dbReference type="WBParaSite" id="jg6310"/>
    </source>
</evidence>
<dbReference type="AlphaFoldDB" id="A0A915EH85"/>
<evidence type="ECO:0000256" key="2">
    <source>
        <dbReference type="ARBA" id="ARBA00006670"/>
    </source>
</evidence>
<dbReference type="PANTHER" id="PTHR11706">
    <property type="entry name" value="SOLUTE CARRIER PROTEIN FAMILY 11 MEMBER"/>
    <property type="match status" value="1"/>
</dbReference>
<dbReference type="GO" id="GO:0005886">
    <property type="term" value="C:plasma membrane"/>
    <property type="evidence" value="ECO:0007669"/>
    <property type="project" value="TreeGrafter"/>
</dbReference>
<keyword evidence="6 7" id="KW-0472">Membrane</keyword>
<accession>A0A915EH85</accession>
<dbReference type="InterPro" id="IPR001046">
    <property type="entry name" value="NRAMP_fam"/>
</dbReference>
<protein>
    <submittedName>
        <fullName evidence="9">Uncharacterized protein</fullName>
    </submittedName>
</protein>
<sequence length="175" mass="19515">MLANGVGSLTGMNDLLNCVQMIQLPFALLPIITFTSHHKIMFEFSSSRLFQGCALLVSMIVISINLYFSTDYILSSLGNHWYVWILLTIPSTTYLAFVLYLIFTCLQSMDLIHSDFYEKISWLSRNDSQITVKAPWLGVANNANGTDNHGFNPTGSTPNVYSRPVNNDYGSSAQA</sequence>
<dbReference type="GO" id="GO:0010008">
    <property type="term" value="C:endosome membrane"/>
    <property type="evidence" value="ECO:0007669"/>
    <property type="project" value="TreeGrafter"/>
</dbReference>
<evidence type="ECO:0000256" key="4">
    <source>
        <dbReference type="ARBA" id="ARBA00022692"/>
    </source>
</evidence>